<keyword evidence="3" id="KW-1185">Reference proteome</keyword>
<gene>
    <name evidence="2" type="ORF">EJ05DRAFT_499376</name>
</gene>
<evidence type="ECO:0000256" key="1">
    <source>
        <dbReference type="SAM" id="Phobius"/>
    </source>
</evidence>
<reference evidence="2" key="1">
    <citation type="journal article" date="2020" name="Stud. Mycol.">
        <title>101 Dothideomycetes genomes: a test case for predicting lifestyles and emergence of pathogens.</title>
        <authorList>
            <person name="Haridas S."/>
            <person name="Albert R."/>
            <person name="Binder M."/>
            <person name="Bloem J."/>
            <person name="Labutti K."/>
            <person name="Salamov A."/>
            <person name="Andreopoulos B."/>
            <person name="Baker S."/>
            <person name="Barry K."/>
            <person name="Bills G."/>
            <person name="Bluhm B."/>
            <person name="Cannon C."/>
            <person name="Castanera R."/>
            <person name="Culley D."/>
            <person name="Daum C."/>
            <person name="Ezra D."/>
            <person name="Gonzalez J."/>
            <person name="Henrissat B."/>
            <person name="Kuo A."/>
            <person name="Liang C."/>
            <person name="Lipzen A."/>
            <person name="Lutzoni F."/>
            <person name="Magnuson J."/>
            <person name="Mondo S."/>
            <person name="Nolan M."/>
            <person name="Ohm R."/>
            <person name="Pangilinan J."/>
            <person name="Park H.-J."/>
            <person name="Ramirez L."/>
            <person name="Alfaro M."/>
            <person name="Sun H."/>
            <person name="Tritt A."/>
            <person name="Yoshinaga Y."/>
            <person name="Zwiers L.-H."/>
            <person name="Turgeon B."/>
            <person name="Goodwin S."/>
            <person name="Spatafora J."/>
            <person name="Crous P."/>
            <person name="Grigoriev I."/>
        </authorList>
    </citation>
    <scope>NUCLEOTIDE SEQUENCE</scope>
    <source>
        <strain evidence="2">CBS 121739</strain>
    </source>
</reference>
<protein>
    <submittedName>
        <fullName evidence="2">NADH-ubiquinone oxidoreductase 9.5 kDa subunit</fullName>
    </submittedName>
</protein>
<accession>A0A6A6W7S5</accession>
<keyword evidence="1" id="KW-0472">Membrane</keyword>
<keyword evidence="1" id="KW-0812">Transmembrane</keyword>
<keyword evidence="1" id="KW-1133">Transmembrane helix</keyword>
<dbReference type="InterPro" id="IPR039961">
    <property type="entry name" value="Nuo9.5"/>
</dbReference>
<evidence type="ECO:0000313" key="2">
    <source>
        <dbReference type="EMBL" id="KAF2758948.1"/>
    </source>
</evidence>
<name>A0A6A6W7S5_9PEZI</name>
<organism evidence="2 3">
    <name type="scientific">Pseudovirgaria hyperparasitica</name>
    <dbReference type="NCBI Taxonomy" id="470096"/>
    <lineage>
        <taxon>Eukaryota</taxon>
        <taxon>Fungi</taxon>
        <taxon>Dikarya</taxon>
        <taxon>Ascomycota</taxon>
        <taxon>Pezizomycotina</taxon>
        <taxon>Dothideomycetes</taxon>
        <taxon>Dothideomycetes incertae sedis</taxon>
        <taxon>Acrospermales</taxon>
        <taxon>Acrospermaceae</taxon>
        <taxon>Pseudovirgaria</taxon>
    </lineage>
</organism>
<dbReference type="AlphaFoldDB" id="A0A6A6W7S5"/>
<dbReference type="EMBL" id="ML996570">
    <property type="protein sequence ID" value="KAF2758948.1"/>
    <property type="molecule type" value="Genomic_DNA"/>
</dbReference>
<proteinExistence type="predicted"/>
<dbReference type="Proteomes" id="UP000799437">
    <property type="component" value="Unassembled WGS sequence"/>
</dbReference>
<dbReference type="CDD" id="cd22903">
    <property type="entry name" value="NI9M"/>
    <property type="match status" value="1"/>
</dbReference>
<dbReference type="GeneID" id="54487878"/>
<feature type="transmembrane region" description="Helical" evidence="1">
    <location>
        <begin position="24"/>
        <end position="42"/>
    </location>
</feature>
<dbReference type="PANTHER" id="PTHR38488:SF1">
    <property type="entry name" value="OXIDOREDUCTASE 9.5 KDA SUBUNIT, PUTATIVE (AFU_ORTHOLOGUE AFUA_5G08980)-RELATED"/>
    <property type="match status" value="1"/>
</dbReference>
<dbReference type="OrthoDB" id="2093409at2759"/>
<keyword evidence="2" id="KW-0830">Ubiquinone</keyword>
<evidence type="ECO:0000313" key="3">
    <source>
        <dbReference type="Proteomes" id="UP000799437"/>
    </source>
</evidence>
<dbReference type="PANTHER" id="PTHR38488">
    <property type="entry name" value="OXIDOREDUCTASE 9.5 KDA SUBUNIT, PUTATIVE (AFU_ORTHOLOGUE AFUA_5G08980)-RELATED"/>
    <property type="match status" value="1"/>
</dbReference>
<dbReference type="RefSeq" id="XP_033601399.1">
    <property type="nucleotide sequence ID" value="XM_033746824.1"/>
</dbReference>
<sequence>MSAAPHFFSTPFRYIRYASHQYPAYFWSIVVGVAGPASFFYAPPIRRAFGDNINPKPIPLTYPVPKGPRNIPTGFDDE</sequence>